<dbReference type="PROSITE" id="PS50850">
    <property type="entry name" value="MFS"/>
    <property type="match status" value="1"/>
</dbReference>
<evidence type="ECO:0000256" key="1">
    <source>
        <dbReference type="ARBA" id="ARBA00004651"/>
    </source>
</evidence>
<feature type="transmembrane region" description="Helical" evidence="6">
    <location>
        <begin position="683"/>
        <end position="701"/>
    </location>
</feature>
<keyword evidence="3 6" id="KW-0812">Transmembrane</keyword>
<feature type="transmembrane region" description="Helical" evidence="6">
    <location>
        <begin position="528"/>
        <end position="550"/>
    </location>
</feature>
<evidence type="ECO:0000313" key="8">
    <source>
        <dbReference type="EMBL" id="TVM16250.1"/>
    </source>
</evidence>
<reference evidence="8 9" key="1">
    <citation type="submission" date="2018-06" db="EMBL/GenBank/DDBJ databases">
        <title>Complete genome of Desulfovibrio indonesiensis P37SLT.</title>
        <authorList>
            <person name="Crispim J.S."/>
            <person name="Vidigal P.M.P."/>
            <person name="Silva L.C.F."/>
            <person name="Laguardia C.N."/>
            <person name="Araujo L.C."/>
            <person name="Dias R.S."/>
            <person name="Sousa M.P."/>
            <person name="Paula S.O."/>
            <person name="Silva C."/>
        </authorList>
    </citation>
    <scope>NUCLEOTIDE SEQUENCE [LARGE SCALE GENOMIC DNA]</scope>
    <source>
        <strain evidence="8 9">P37SLT</strain>
    </source>
</reference>
<keyword evidence="5 6" id="KW-0472">Membrane</keyword>
<gene>
    <name evidence="8" type="ORF">DPQ33_13090</name>
</gene>
<evidence type="ECO:0000313" key="9">
    <source>
        <dbReference type="Proteomes" id="UP000448292"/>
    </source>
</evidence>
<evidence type="ECO:0000256" key="4">
    <source>
        <dbReference type="ARBA" id="ARBA00022989"/>
    </source>
</evidence>
<feature type="transmembrane region" description="Helical" evidence="6">
    <location>
        <begin position="646"/>
        <end position="671"/>
    </location>
</feature>
<dbReference type="InterPro" id="IPR050189">
    <property type="entry name" value="MFS_Efflux_Transporters"/>
</dbReference>
<proteinExistence type="predicted"/>
<dbReference type="Gene3D" id="1.20.1250.20">
    <property type="entry name" value="MFS general substrate transporter like domains"/>
    <property type="match status" value="1"/>
</dbReference>
<feature type="transmembrane region" description="Helical" evidence="6">
    <location>
        <begin position="784"/>
        <end position="802"/>
    </location>
</feature>
<keyword evidence="4 6" id="KW-1133">Transmembrane helix</keyword>
<dbReference type="SUPFAM" id="SSF103473">
    <property type="entry name" value="MFS general substrate transporter"/>
    <property type="match status" value="1"/>
</dbReference>
<feature type="transmembrane region" description="Helical" evidence="6">
    <location>
        <begin position="223"/>
        <end position="241"/>
    </location>
</feature>
<feature type="transmembrane region" description="Helical" evidence="6">
    <location>
        <begin position="504"/>
        <end position="522"/>
    </location>
</feature>
<dbReference type="PANTHER" id="PTHR43124:SF3">
    <property type="entry name" value="CHLORAMPHENICOL EFFLUX PUMP RV0191"/>
    <property type="match status" value="1"/>
</dbReference>
<dbReference type="PANTHER" id="PTHR43124">
    <property type="entry name" value="PURINE EFFLUX PUMP PBUE"/>
    <property type="match status" value="1"/>
</dbReference>
<comment type="subcellular location">
    <subcellularLocation>
        <location evidence="1">Cell membrane</location>
        <topology evidence="1">Multi-pass membrane protein</topology>
    </subcellularLocation>
</comment>
<dbReference type="GO" id="GO:0005886">
    <property type="term" value="C:plasma membrane"/>
    <property type="evidence" value="ECO:0007669"/>
    <property type="project" value="UniProtKB-SubCell"/>
</dbReference>
<feature type="transmembrane region" description="Helical" evidence="6">
    <location>
        <begin position="713"/>
        <end position="732"/>
    </location>
</feature>
<feature type="transmembrane region" description="Helical" evidence="6">
    <location>
        <begin position="589"/>
        <end position="611"/>
    </location>
</feature>
<dbReference type="GO" id="GO:0022857">
    <property type="term" value="F:transmembrane transporter activity"/>
    <property type="evidence" value="ECO:0007669"/>
    <property type="project" value="InterPro"/>
</dbReference>
<dbReference type="Pfam" id="PF07690">
    <property type="entry name" value="MFS_1"/>
    <property type="match status" value="1"/>
</dbReference>
<feature type="transmembrane region" description="Helical" evidence="6">
    <location>
        <begin position="378"/>
        <end position="400"/>
    </location>
</feature>
<evidence type="ECO:0000256" key="2">
    <source>
        <dbReference type="ARBA" id="ARBA00022475"/>
    </source>
</evidence>
<dbReference type="InterPro" id="IPR036259">
    <property type="entry name" value="MFS_trans_sf"/>
</dbReference>
<dbReference type="AlphaFoldDB" id="A0A7M3MCT7"/>
<comment type="caution">
    <text evidence="8">The sequence shown here is derived from an EMBL/GenBank/DDBJ whole genome shotgun (WGS) entry which is preliminary data.</text>
</comment>
<feature type="transmembrane region" description="Helical" evidence="6">
    <location>
        <begin position="473"/>
        <end position="492"/>
    </location>
</feature>
<sequence length="837" mass="89491">MGSRFQSPTMRQSPLLLRLELLIGSLAILVLAQAFNGGLSLATLDTLSTRAVVSKARVVGNDLALKLEGAVRYGKTLESFYGMPQVLDGLRQDMPELSGAYIATPDGVVVHSLDQKHSGALLNELTGPQPPGVLDQSSNHEPVVQTHAGRYHVILPIRGPDHALAGTLALAFPTAVVDQRIKQGLDNNLQALLISTAGAALLLAFGLFLFLRIRPDGTFSKARLYAVLLLALGGAQLFYSLNNIQFFRDQYLDIARITARQLTSLVERDIETLLNKGVSIEKLRNIEEPFARIVRASPEVQDIAVLAVDSRVLNLADATGAVTDPQKLATAADADLGYAVVLPLEREVGSGETSEGYIQVRLSRPTLNAAIREIVMDAGTVAVIAILFLVEMTILFMVYVRKSAARRPGNGAALAARHAVQTAPPLRGQDLYGVIRPVAFLFLFAIDMSLSFIPLRMEELYTPMLGLSKDIILGLPISVEMGAAGVMVAFSGPWIDKRGWLEPFVTGLVLCAAGYFLSGAAGSAMEFIAARGLVGLGYGLGLMATQGFVIANTGPGEKARGITHMFAGVYAGSLCGGAAGAMLAQRMGYASVFYAASAILVLVVLFALLCLRATARTRAPSAESRPETHTRLSFRKLLRFMTNRDVFALAMLSILPSALVLIGFLNYLLPIYLSRTGATQSDIGRILMIYGVCLIYVAPYIGRLVDDSSRKRLYIVLSGAIGAAGMLVYYIWGGLPAAALAVLLLGLSASFGFASQNAYALNLRITRDLGESTAIGLTNAVERLGQVLGPLMFGWVIAVAGLQNGVTFTGLGYLALTILFVFMAREVRMPARAAARK</sequence>
<organism evidence="8 9">
    <name type="scientific">Oceanidesulfovibrio indonesiensis</name>
    <dbReference type="NCBI Taxonomy" id="54767"/>
    <lineage>
        <taxon>Bacteria</taxon>
        <taxon>Pseudomonadati</taxon>
        <taxon>Thermodesulfobacteriota</taxon>
        <taxon>Desulfovibrionia</taxon>
        <taxon>Desulfovibrionales</taxon>
        <taxon>Desulfovibrionaceae</taxon>
        <taxon>Oceanidesulfovibrio</taxon>
    </lineage>
</organism>
<dbReference type="Proteomes" id="UP000448292">
    <property type="component" value="Unassembled WGS sequence"/>
</dbReference>
<evidence type="ECO:0000256" key="5">
    <source>
        <dbReference type="ARBA" id="ARBA00023136"/>
    </source>
</evidence>
<dbReference type="InterPro" id="IPR020846">
    <property type="entry name" value="MFS_dom"/>
</dbReference>
<accession>A0A7M3MCT7</accession>
<dbReference type="InterPro" id="IPR011701">
    <property type="entry name" value="MFS"/>
</dbReference>
<keyword evidence="9" id="KW-1185">Reference proteome</keyword>
<evidence type="ECO:0000256" key="6">
    <source>
        <dbReference type="SAM" id="Phobius"/>
    </source>
</evidence>
<feature type="transmembrane region" description="Helical" evidence="6">
    <location>
        <begin position="189"/>
        <end position="211"/>
    </location>
</feature>
<name>A0A7M3MCT7_9BACT</name>
<dbReference type="EMBL" id="QMIE01000012">
    <property type="protein sequence ID" value="TVM16250.1"/>
    <property type="molecule type" value="Genomic_DNA"/>
</dbReference>
<feature type="transmembrane region" description="Helical" evidence="6">
    <location>
        <begin position="808"/>
        <end position="827"/>
    </location>
</feature>
<feature type="transmembrane region" description="Helical" evidence="6">
    <location>
        <begin position="738"/>
        <end position="763"/>
    </location>
</feature>
<evidence type="ECO:0000259" key="7">
    <source>
        <dbReference type="PROSITE" id="PS50850"/>
    </source>
</evidence>
<dbReference type="OrthoDB" id="1679175at2"/>
<feature type="transmembrane region" description="Helical" evidence="6">
    <location>
        <begin position="562"/>
        <end position="583"/>
    </location>
</feature>
<feature type="domain" description="Major facilitator superfamily (MFS) profile" evidence="7">
    <location>
        <begin position="433"/>
        <end position="828"/>
    </location>
</feature>
<feature type="transmembrane region" description="Helical" evidence="6">
    <location>
        <begin position="434"/>
        <end position="453"/>
    </location>
</feature>
<protein>
    <recommendedName>
        <fullName evidence="7">Major facilitator superfamily (MFS) profile domain-containing protein</fullName>
    </recommendedName>
</protein>
<evidence type="ECO:0000256" key="3">
    <source>
        <dbReference type="ARBA" id="ARBA00022692"/>
    </source>
</evidence>
<keyword evidence="2" id="KW-1003">Cell membrane</keyword>